<organism evidence="4 5">
    <name type="scientific">Anaerobiospirillum thomasii</name>
    <dbReference type="NCBI Taxonomy" id="179995"/>
    <lineage>
        <taxon>Bacteria</taxon>
        <taxon>Pseudomonadati</taxon>
        <taxon>Pseudomonadota</taxon>
        <taxon>Gammaproteobacteria</taxon>
        <taxon>Aeromonadales</taxon>
        <taxon>Succinivibrionaceae</taxon>
        <taxon>Anaerobiospirillum</taxon>
    </lineage>
</organism>
<feature type="domain" description="Knr4/Smi1-like" evidence="3">
    <location>
        <begin position="695"/>
        <end position="834"/>
    </location>
</feature>
<evidence type="ECO:0000313" key="5">
    <source>
        <dbReference type="Proteomes" id="UP000250086"/>
    </source>
</evidence>
<dbReference type="Proteomes" id="UP000250086">
    <property type="component" value="Unassembled WGS sequence"/>
</dbReference>
<evidence type="ECO:0000313" key="4">
    <source>
        <dbReference type="EMBL" id="SPT70508.1"/>
    </source>
</evidence>
<dbReference type="SUPFAM" id="SSF48452">
    <property type="entry name" value="TPR-like"/>
    <property type="match status" value="2"/>
</dbReference>
<keyword evidence="1" id="KW-0802">TPR repeat</keyword>
<dbReference type="Gene3D" id="3.40.1580.10">
    <property type="entry name" value="SMI1/KNR4-like"/>
    <property type="match status" value="1"/>
</dbReference>
<dbReference type="SMART" id="SM00860">
    <property type="entry name" value="SMI1_KNR4"/>
    <property type="match status" value="1"/>
</dbReference>
<evidence type="ECO:0000259" key="3">
    <source>
        <dbReference type="SMART" id="SM00860"/>
    </source>
</evidence>
<feature type="region of interest" description="Disordered" evidence="2">
    <location>
        <begin position="842"/>
        <end position="869"/>
    </location>
</feature>
<dbReference type="InterPro" id="IPR019734">
    <property type="entry name" value="TPR_rpt"/>
</dbReference>
<dbReference type="RefSeq" id="WP_220087016.1">
    <property type="nucleotide sequence ID" value="NZ_UAPV01000001.1"/>
</dbReference>
<dbReference type="InterPro" id="IPR011990">
    <property type="entry name" value="TPR-like_helical_dom_sf"/>
</dbReference>
<accession>A0A2X0VLZ1</accession>
<dbReference type="AlphaFoldDB" id="A0A2X0VLZ1"/>
<reference evidence="4 5" key="1">
    <citation type="submission" date="2018-06" db="EMBL/GenBank/DDBJ databases">
        <authorList>
            <consortium name="Pathogen Informatics"/>
            <person name="Doyle S."/>
        </authorList>
    </citation>
    <scope>NUCLEOTIDE SEQUENCE [LARGE SCALE GENOMIC DNA]</scope>
    <source>
        <strain evidence="4 5">NCTC13093</strain>
    </source>
</reference>
<dbReference type="InterPro" id="IPR025357">
    <property type="entry name" value="DUF4261"/>
</dbReference>
<dbReference type="InterPro" id="IPR037883">
    <property type="entry name" value="Knr4/Smi1-like_sf"/>
</dbReference>
<proteinExistence type="predicted"/>
<dbReference type="Pfam" id="PF14080">
    <property type="entry name" value="DUF4261"/>
    <property type="match status" value="1"/>
</dbReference>
<feature type="repeat" description="TPR" evidence="1">
    <location>
        <begin position="76"/>
        <end position="109"/>
    </location>
</feature>
<protein>
    <submittedName>
        <fullName evidence="4">SMI1 / KNR4 family</fullName>
    </submittedName>
</protein>
<dbReference type="PROSITE" id="PS50005">
    <property type="entry name" value="TPR"/>
    <property type="match status" value="1"/>
</dbReference>
<dbReference type="Pfam" id="PF14568">
    <property type="entry name" value="SUKH_6"/>
    <property type="match status" value="1"/>
</dbReference>
<feature type="compositionally biased region" description="Acidic residues" evidence="2">
    <location>
        <begin position="844"/>
        <end position="856"/>
    </location>
</feature>
<sequence length="1120" mass="127857">MDILKQCQIWHENGEYQNIIDKLEDIAAQDRSPEMDSELSRAYNNMADPNKPTFRKMLKKALSLLKPHEQYFKDDHNFNFRMGYSYYYLDQESRALKYFKKALEARPDDKDTLDFIDMCHQGITLPQFNMCFYERTQLCWDTFLKIEAQLRKMMDEDKDGTGGAKIVSQMQEILNLVFDDISFEMGVSGQKYDLILTPEGDKVKLFELTYFQKFAPEKVLDNWNIIVGRQAVENIALRTEDGTEISGDDVQIWLEDCGKNRFAMAVYCQKLLSLLEKEEGRSWWMLTTLTDQVLGEISHMRYIDSFDVLKEPKAEPSTPMSRLPDILKGRGLDLLNDPKAYLDSYLGYKMQPDEDPDAPWRLDIIAGSTCCAPLIKGYLNDDNDFIEELHANGAVAGFFCYPLDTLSEQEGSDKIFDFRDRLEQALTATAYPEVITLTGGATGLYCGYVDFIAWDIQKVLNIAKEFFEGTDIPWAIFNTFYRKADFVNLKSQNKEENEKNDDELNDTLTGIDYIPYTKDNAEKFFLQLEMWNDKSEYTLCIQALNAIPEEHKDYRTAYALARALENYAILGDHDEGTIKVRADKALRKAIEVLESVSDEGQNKAQWHMRMAYAYQYLDGLEEKALVYARRWAELDNEDKDALIVIKECETMIKKRNRRIENRAKFVPGKIPFEGVDLENFWDDNSYALKDYVSDPPSDELIADIEKELGYKLPASYIYLMKKHNGGMPVNTCHPCDEPTSWAEDHVAISGILSLGRDKTNSLCGELGSRFMIDEWEYPDIGVAICDCPSAGHDMIFLDYRACGPQGEPAVVHVDQEFDFKITHLADSFEEFICNLVHESHYAPDEDDVDDTEDSEGDTDKDKSDPKGSFVGSVLLSDDSWDKEQLICDLKEQWNIVDDNTDESDDEDSDDALIMHIGDMMLVVNLFHSPIPGNEATINAQNNYMWPEAVEAATAHKAHIMVAVLGDDIKLIERGKLFTKAMAVCCRQKYASGVFTSGVVFEPRFYAGFANMLKDDELPIFNWIWFGLYQSKGGLNGYTYGMDVFGKDEMEVLNADADPEELRDFLASLASYVLSCDVTLHDGETIGFSEDDKHSIIRSPGVALPNEQMTVKIGYEPVQED</sequence>
<evidence type="ECO:0000256" key="2">
    <source>
        <dbReference type="SAM" id="MobiDB-lite"/>
    </source>
</evidence>
<dbReference type="SUPFAM" id="SSF160631">
    <property type="entry name" value="SMI1/KNR4-like"/>
    <property type="match status" value="1"/>
</dbReference>
<keyword evidence="5" id="KW-1185">Reference proteome</keyword>
<name>A0A2X0VLZ1_9GAMM</name>
<dbReference type="EMBL" id="UAPV01000001">
    <property type="protein sequence ID" value="SPT70508.1"/>
    <property type="molecule type" value="Genomic_DNA"/>
</dbReference>
<evidence type="ECO:0000256" key="1">
    <source>
        <dbReference type="PROSITE-ProRule" id="PRU00339"/>
    </source>
</evidence>
<dbReference type="Gene3D" id="1.25.40.10">
    <property type="entry name" value="Tetratricopeptide repeat domain"/>
    <property type="match status" value="1"/>
</dbReference>
<gene>
    <name evidence="4" type="ORF">NCTC13093_01924</name>
</gene>
<dbReference type="InterPro" id="IPR018958">
    <property type="entry name" value="Knr4/Smi1-like_dom"/>
</dbReference>